<proteinExistence type="inferred from homology"/>
<gene>
    <name evidence="3" type="primary">tlp</name>
    <name evidence="3" type="ORF">GCM10010916_03940</name>
</gene>
<dbReference type="Proteomes" id="UP000644756">
    <property type="component" value="Unassembled WGS sequence"/>
</dbReference>
<organism evidence="3 4">
    <name type="scientific">Paenibacillus abyssi</name>
    <dbReference type="NCBI Taxonomy" id="1340531"/>
    <lineage>
        <taxon>Bacteria</taxon>
        <taxon>Bacillati</taxon>
        <taxon>Bacillota</taxon>
        <taxon>Bacilli</taxon>
        <taxon>Bacillales</taxon>
        <taxon>Paenibacillaceae</taxon>
        <taxon>Paenibacillus</taxon>
    </lineage>
</organism>
<feature type="coiled-coil region" evidence="1">
    <location>
        <begin position="9"/>
        <end position="39"/>
    </location>
</feature>
<dbReference type="Pfam" id="PF19824">
    <property type="entry name" value="Tlp"/>
    <property type="match status" value="1"/>
</dbReference>
<dbReference type="AlphaFoldDB" id="A0A917FK11"/>
<keyword evidence="4" id="KW-1185">Reference proteome</keyword>
<feature type="region of interest" description="Disordered" evidence="2">
    <location>
        <begin position="47"/>
        <end position="74"/>
    </location>
</feature>
<keyword evidence="1" id="KW-0175">Coiled coil</keyword>
<protein>
    <submittedName>
        <fullName evidence="3">Small, acid-soluble spore protein Tlp</fullName>
    </submittedName>
</protein>
<comment type="caution">
    <text evidence="3">The sequence shown here is derived from an EMBL/GenBank/DDBJ whole genome shotgun (WGS) entry which is preliminary data.</text>
</comment>
<evidence type="ECO:0000313" key="4">
    <source>
        <dbReference type="Proteomes" id="UP000644756"/>
    </source>
</evidence>
<dbReference type="InterPro" id="IPR017524">
    <property type="entry name" value="SASP_thioredoxin-like"/>
</dbReference>
<dbReference type="HAMAP" id="MF_01506">
    <property type="entry name" value="Tlp"/>
    <property type="match status" value="1"/>
</dbReference>
<evidence type="ECO:0000256" key="2">
    <source>
        <dbReference type="SAM" id="MobiDB-lite"/>
    </source>
</evidence>
<evidence type="ECO:0000313" key="3">
    <source>
        <dbReference type="EMBL" id="GGF89829.1"/>
    </source>
</evidence>
<reference evidence="3" key="2">
    <citation type="submission" date="2020-09" db="EMBL/GenBank/DDBJ databases">
        <authorList>
            <person name="Sun Q."/>
            <person name="Zhou Y."/>
        </authorList>
    </citation>
    <scope>NUCLEOTIDE SEQUENCE</scope>
    <source>
        <strain evidence="3">CGMCC 1.12987</strain>
    </source>
</reference>
<dbReference type="EMBL" id="BMGR01000001">
    <property type="protein sequence ID" value="GGF89829.1"/>
    <property type="molecule type" value="Genomic_DNA"/>
</dbReference>
<sequence>MMAKPDNRADNAEKLRDAVQNTVRNIDEAEEYLAEHASEIAPDQKEIIENKNNRRRQSIEGMRSEIKDEVNNEQ</sequence>
<feature type="compositionally biased region" description="Basic and acidic residues" evidence="2">
    <location>
        <begin position="62"/>
        <end position="74"/>
    </location>
</feature>
<name>A0A917FK11_9BACL</name>
<dbReference type="NCBIfam" id="TIGR03090">
    <property type="entry name" value="SASP_tlp"/>
    <property type="match status" value="1"/>
</dbReference>
<accession>A0A917FK11</accession>
<evidence type="ECO:0000256" key="1">
    <source>
        <dbReference type="SAM" id="Coils"/>
    </source>
</evidence>
<reference evidence="3" key="1">
    <citation type="journal article" date="2014" name="Int. J. Syst. Evol. Microbiol.">
        <title>Complete genome sequence of Corynebacterium casei LMG S-19264T (=DSM 44701T), isolated from a smear-ripened cheese.</title>
        <authorList>
            <consortium name="US DOE Joint Genome Institute (JGI-PGF)"/>
            <person name="Walter F."/>
            <person name="Albersmeier A."/>
            <person name="Kalinowski J."/>
            <person name="Ruckert C."/>
        </authorList>
    </citation>
    <scope>NUCLEOTIDE SEQUENCE</scope>
    <source>
        <strain evidence="3">CGMCC 1.12987</strain>
    </source>
</reference>